<dbReference type="Ensembl" id="ENSFCTT00005019988.1">
    <property type="protein sequence ID" value="ENSFCTP00005013025.1"/>
    <property type="gene ID" value="ENSFCTG00005007209.1"/>
</dbReference>
<dbReference type="PANTHER" id="PTHR11848">
    <property type="entry name" value="TGF-BETA FAMILY"/>
    <property type="match status" value="1"/>
</dbReference>
<keyword evidence="8" id="KW-0732">Signal</keyword>
<reference evidence="10" key="3">
    <citation type="submission" date="2025-09" db="UniProtKB">
        <authorList>
            <consortium name="Ensembl"/>
        </authorList>
    </citation>
    <scope>IDENTIFICATION</scope>
    <source>
        <strain evidence="10">breed Abyssinian</strain>
    </source>
</reference>
<dbReference type="InterPro" id="IPR015615">
    <property type="entry name" value="TGF-beta-rel"/>
</dbReference>
<dbReference type="InterPro" id="IPR029034">
    <property type="entry name" value="Cystine-knot_cytokine"/>
</dbReference>
<reference evidence="10" key="2">
    <citation type="submission" date="2025-08" db="UniProtKB">
        <authorList>
            <consortium name="Ensembl"/>
        </authorList>
    </citation>
    <scope>IDENTIFICATION</scope>
    <source>
        <strain evidence="10">breed Abyssinian</strain>
    </source>
</reference>
<dbReference type="Gene3D" id="2.10.90.10">
    <property type="entry name" value="Cystine-knot cytokines"/>
    <property type="match status" value="1"/>
</dbReference>
<proteinExistence type="inferred from homology"/>
<organism evidence="10 11">
    <name type="scientific">Felis catus</name>
    <name type="common">Cat</name>
    <name type="synonym">Felis silvestris catus</name>
    <dbReference type="NCBI Taxonomy" id="9685"/>
    <lineage>
        <taxon>Eukaryota</taxon>
        <taxon>Metazoa</taxon>
        <taxon>Chordata</taxon>
        <taxon>Craniata</taxon>
        <taxon>Vertebrata</taxon>
        <taxon>Euteleostomi</taxon>
        <taxon>Mammalia</taxon>
        <taxon>Eutheria</taxon>
        <taxon>Laurasiatheria</taxon>
        <taxon>Carnivora</taxon>
        <taxon>Feliformia</taxon>
        <taxon>Felidae</taxon>
        <taxon>Felinae</taxon>
        <taxon>Felis</taxon>
    </lineage>
</organism>
<evidence type="ECO:0000256" key="4">
    <source>
        <dbReference type="ARBA" id="ARBA00023030"/>
    </source>
</evidence>
<evidence type="ECO:0000259" key="9">
    <source>
        <dbReference type="PROSITE" id="PS51362"/>
    </source>
</evidence>
<evidence type="ECO:0000256" key="2">
    <source>
        <dbReference type="ARBA" id="ARBA00006656"/>
    </source>
</evidence>
<comment type="subcellular location">
    <subcellularLocation>
        <location evidence="1">Secreted</location>
    </subcellularLocation>
</comment>
<evidence type="ECO:0000256" key="1">
    <source>
        <dbReference type="ARBA" id="ARBA00004613"/>
    </source>
</evidence>
<gene>
    <name evidence="10" type="primary">LOC101086029</name>
</gene>
<evidence type="ECO:0000256" key="5">
    <source>
        <dbReference type="ARBA" id="ARBA00023157"/>
    </source>
</evidence>
<comment type="similarity">
    <text evidence="2 7">Belongs to the TGF-beta family.</text>
</comment>
<keyword evidence="5" id="KW-1015">Disulfide bond</keyword>
<evidence type="ECO:0000313" key="11">
    <source>
        <dbReference type="Proteomes" id="UP000823872"/>
    </source>
</evidence>
<evidence type="ECO:0000256" key="3">
    <source>
        <dbReference type="ARBA" id="ARBA00022525"/>
    </source>
</evidence>
<dbReference type="Pfam" id="PF00019">
    <property type="entry name" value="TGF_beta"/>
    <property type="match status" value="1"/>
</dbReference>
<name>A0ABI7WRV6_FELCA</name>
<dbReference type="GeneTree" id="ENSGT00390000010056"/>
<dbReference type="CDD" id="cd13758">
    <property type="entry name" value="TGF_beta_LEFTY1_2"/>
    <property type="match status" value="1"/>
</dbReference>
<dbReference type="PROSITE" id="PS51362">
    <property type="entry name" value="TGF_BETA_2"/>
    <property type="match status" value="1"/>
</dbReference>
<evidence type="ECO:0000313" key="10">
    <source>
        <dbReference type="Ensembl" id="ENSFCTP00005013025.1"/>
    </source>
</evidence>
<keyword evidence="3" id="KW-0964">Secreted</keyword>
<dbReference type="InterPro" id="IPR001839">
    <property type="entry name" value="TGF-b_C"/>
</dbReference>
<dbReference type="PROSITE" id="PS00250">
    <property type="entry name" value="TGF_BETA_1"/>
    <property type="match status" value="1"/>
</dbReference>
<feature type="domain" description="TGF-beta family profile" evidence="9">
    <location>
        <begin position="164"/>
        <end position="274"/>
    </location>
</feature>
<keyword evidence="6" id="KW-0325">Glycoprotein</keyword>
<evidence type="ECO:0000256" key="6">
    <source>
        <dbReference type="ARBA" id="ARBA00023180"/>
    </source>
</evidence>
<dbReference type="Proteomes" id="UP000823872">
    <property type="component" value="Chromosome F1"/>
</dbReference>
<reference evidence="10 11" key="1">
    <citation type="submission" date="2021-02" db="EMBL/GenBank/DDBJ databases">
        <title>Safari Cat Assemblies.</title>
        <authorList>
            <person name="Bredemeyer K.R."/>
            <person name="Murphy W.J."/>
        </authorList>
    </citation>
    <scope>NUCLEOTIDE SEQUENCE [LARGE SCALE GENOMIC DNA]</scope>
</reference>
<evidence type="ECO:0000256" key="8">
    <source>
        <dbReference type="SAM" id="SignalP"/>
    </source>
</evidence>
<feature type="chain" id="PRO_5046136914" description="TGF-beta family profile domain-containing protein" evidence="8">
    <location>
        <begin position="22"/>
        <end position="286"/>
    </location>
</feature>
<dbReference type="InterPro" id="IPR003942">
    <property type="entry name" value="LRDF"/>
</dbReference>
<dbReference type="PRINTS" id="PR01427">
    <property type="entry name" value="TGFBETA4"/>
</dbReference>
<protein>
    <recommendedName>
        <fullName evidence="9">TGF-beta family profile domain-containing protein</fullName>
    </recommendedName>
</protein>
<feature type="signal peptide" evidence="8">
    <location>
        <begin position="1"/>
        <end position="21"/>
    </location>
</feature>
<dbReference type="PANTHER" id="PTHR11848:SF226">
    <property type="entry name" value="LEFT-RIGHT DETERMINATION FACTOR"/>
    <property type="match status" value="1"/>
</dbReference>
<dbReference type="SUPFAM" id="SSF57501">
    <property type="entry name" value="Cystine-knot cytokines"/>
    <property type="match status" value="1"/>
</dbReference>
<dbReference type="InterPro" id="IPR017948">
    <property type="entry name" value="TGFb_CS"/>
</dbReference>
<keyword evidence="11" id="KW-1185">Reference proteome</keyword>
<sequence>MRPLWLCWALWALPLTGPGAALTGEQVRASLLRQLGLREAPVLDQRDVEGLVTPAHVRAQYVALLRRSHGAHSRRKRFSQRVREVAGRLLAAEASTHVLVFGMEGRLPPNSELVQAVLRLFQEPVPKAALRRLERLSPHGARVRVTVEWLRIHEDSSNHTYLVDSRAQGDCDPEAPAAEGARCCRQETYVDLRGMRWAENWVLEPPGFLAYECVGACQQPPEPPTFRRPFPGPRQCVASETTSLPLIVGVKEGGRPRPQVVSLPNMRVEKCSCAWDGAPVPRRLGP</sequence>
<evidence type="ECO:0000256" key="7">
    <source>
        <dbReference type="RuleBase" id="RU000354"/>
    </source>
</evidence>
<dbReference type="SMART" id="SM00204">
    <property type="entry name" value="TGFB"/>
    <property type="match status" value="1"/>
</dbReference>
<keyword evidence="4 7" id="KW-0339">Growth factor</keyword>
<accession>A0ABI7WRV6</accession>